<keyword evidence="6" id="KW-1185">Reference proteome</keyword>
<comment type="similarity">
    <text evidence="2">Belongs to the bacterial solute-binding protein SsuA/TauA family.</text>
</comment>
<evidence type="ECO:0000313" key="5">
    <source>
        <dbReference type="EMBL" id="POS86513.1"/>
    </source>
</evidence>
<dbReference type="InterPro" id="IPR054364">
    <property type="entry name" value="Ca3427-like_PBP2"/>
</dbReference>
<gene>
    <name evidence="5" type="ORF">EPUL_000553</name>
</gene>
<proteinExistence type="inferred from homology"/>
<dbReference type="EMBL" id="PEDP01000314">
    <property type="protein sequence ID" value="POS86513.1"/>
    <property type="molecule type" value="Genomic_DNA"/>
</dbReference>
<comment type="subcellular location">
    <subcellularLocation>
        <location evidence="1">Periplasm</location>
    </subcellularLocation>
</comment>
<protein>
    <recommendedName>
        <fullName evidence="4">Ca3427-like PBP 2 domain-containing protein</fullName>
    </recommendedName>
</protein>
<keyword evidence="3" id="KW-0732">Signal</keyword>
<dbReference type="STRING" id="225359.A0A2S4PWW3"/>
<sequence>MDAIESLRIGYVPEHFSAPLFFAEKYFKLAAKLISFPSGTGHMITSLRSGEIDVAIGLTEAGSPGKSDSVYNCSKYQKLTRLLITGWDISAGARSSLNSVEDLKGCKCGVSRIGSGSYVMAYALALQQNWLNHNSPADPFEFITLQTFEKLRDAVNSGNADFFMWEHFTSKKYHDNGEIKRIGQIYTPWSSWKIVASTSIEKSDSRLQDLFQKLDKGIGYFNANHDEAIKYISTSLDYSEADARSWLETVKFSASTKGVDLNVIRSTVDVLRKASVLGQNGMDVTEMIAFPRVKN</sequence>
<evidence type="ECO:0000259" key="4">
    <source>
        <dbReference type="Pfam" id="PF22384"/>
    </source>
</evidence>
<dbReference type="Pfam" id="PF22384">
    <property type="entry name" value="PBP2_Ca3427_like"/>
    <property type="match status" value="1"/>
</dbReference>
<dbReference type="AlphaFoldDB" id="A0A2S4PWW3"/>
<dbReference type="GO" id="GO:0042597">
    <property type="term" value="C:periplasmic space"/>
    <property type="evidence" value="ECO:0007669"/>
    <property type="project" value="UniProtKB-SubCell"/>
</dbReference>
<evidence type="ECO:0000256" key="3">
    <source>
        <dbReference type="ARBA" id="ARBA00022729"/>
    </source>
</evidence>
<dbReference type="Proteomes" id="UP000237438">
    <property type="component" value="Unassembled WGS sequence"/>
</dbReference>
<name>A0A2S4PWW3_9PEZI</name>
<accession>A0A2S4PWW3</accession>
<dbReference type="PANTHER" id="PTHR30024">
    <property type="entry name" value="ALIPHATIC SULFONATES-BINDING PROTEIN-RELATED"/>
    <property type="match status" value="1"/>
</dbReference>
<dbReference type="PANTHER" id="PTHR30024:SF47">
    <property type="entry name" value="TAURINE-BINDING PERIPLASMIC PROTEIN"/>
    <property type="match status" value="1"/>
</dbReference>
<dbReference type="SUPFAM" id="SSF53850">
    <property type="entry name" value="Periplasmic binding protein-like II"/>
    <property type="match status" value="1"/>
</dbReference>
<feature type="domain" description="Ca3427-like PBP 2" evidence="4">
    <location>
        <begin position="87"/>
        <end position="185"/>
    </location>
</feature>
<organism evidence="5 6">
    <name type="scientific">Erysiphe pulchra</name>
    <dbReference type="NCBI Taxonomy" id="225359"/>
    <lineage>
        <taxon>Eukaryota</taxon>
        <taxon>Fungi</taxon>
        <taxon>Dikarya</taxon>
        <taxon>Ascomycota</taxon>
        <taxon>Pezizomycotina</taxon>
        <taxon>Leotiomycetes</taxon>
        <taxon>Erysiphales</taxon>
        <taxon>Erysiphaceae</taxon>
        <taxon>Erysiphe</taxon>
    </lineage>
</organism>
<dbReference type="OrthoDB" id="1363at2759"/>
<evidence type="ECO:0000256" key="1">
    <source>
        <dbReference type="ARBA" id="ARBA00004418"/>
    </source>
</evidence>
<evidence type="ECO:0000256" key="2">
    <source>
        <dbReference type="ARBA" id="ARBA00010742"/>
    </source>
</evidence>
<dbReference type="Gene3D" id="3.40.190.10">
    <property type="entry name" value="Periplasmic binding protein-like II"/>
    <property type="match status" value="2"/>
</dbReference>
<evidence type="ECO:0000313" key="6">
    <source>
        <dbReference type="Proteomes" id="UP000237438"/>
    </source>
</evidence>
<reference evidence="5 6" key="1">
    <citation type="submission" date="2017-10" db="EMBL/GenBank/DDBJ databases">
        <title>Development of genomic resources for the powdery mildew, Erysiphe pulchra.</title>
        <authorList>
            <person name="Wadl P.A."/>
            <person name="Mack B.M."/>
            <person name="Moore G."/>
            <person name="Beltz S.B."/>
        </authorList>
    </citation>
    <scope>NUCLEOTIDE SEQUENCE [LARGE SCALE GENOMIC DNA]</scope>
    <source>
        <strain evidence="5">Cflorida</strain>
    </source>
</reference>
<comment type="caution">
    <text evidence="5">The sequence shown here is derived from an EMBL/GenBank/DDBJ whole genome shotgun (WGS) entry which is preliminary data.</text>
</comment>